<dbReference type="PRINTS" id="PR00465">
    <property type="entry name" value="EP450IV"/>
</dbReference>
<dbReference type="InterPro" id="IPR001128">
    <property type="entry name" value="Cyt_P450"/>
</dbReference>
<dbReference type="PROSITE" id="PS00086">
    <property type="entry name" value="CYTOCHROME_P450"/>
    <property type="match status" value="1"/>
</dbReference>
<dbReference type="RefSeq" id="WP_270079401.1">
    <property type="nucleotide sequence ID" value="NZ_CP115300.1"/>
</dbReference>
<dbReference type="InterPro" id="IPR050121">
    <property type="entry name" value="Cytochrome_P450_monoxygenase"/>
</dbReference>
<keyword evidence="7" id="KW-1185">Reference proteome</keyword>
<evidence type="ECO:0000313" key="7">
    <source>
        <dbReference type="Proteomes" id="UP001212326"/>
    </source>
</evidence>
<evidence type="ECO:0000256" key="5">
    <source>
        <dbReference type="RuleBase" id="RU000461"/>
    </source>
</evidence>
<dbReference type="EMBL" id="CP115300">
    <property type="protein sequence ID" value="WBO61439.1"/>
    <property type="molecule type" value="Genomic_DNA"/>
</dbReference>
<evidence type="ECO:0000313" key="6">
    <source>
        <dbReference type="EMBL" id="WBO61439.1"/>
    </source>
</evidence>
<proteinExistence type="inferred from homology"/>
<evidence type="ECO:0000256" key="3">
    <source>
        <dbReference type="ARBA" id="ARBA00022723"/>
    </source>
</evidence>
<comment type="cofactor">
    <cofactor evidence="1">
        <name>heme</name>
        <dbReference type="ChEBI" id="CHEBI:30413"/>
    </cofactor>
</comment>
<keyword evidence="3 5" id="KW-0479">Metal-binding</keyword>
<dbReference type="PANTHER" id="PTHR24305">
    <property type="entry name" value="CYTOCHROME P450"/>
    <property type="match status" value="1"/>
</dbReference>
<dbReference type="Pfam" id="PF00067">
    <property type="entry name" value="p450"/>
    <property type="match status" value="1"/>
</dbReference>
<evidence type="ECO:0000256" key="1">
    <source>
        <dbReference type="ARBA" id="ARBA00001971"/>
    </source>
</evidence>
<dbReference type="SUPFAM" id="SSF48264">
    <property type="entry name" value="Cytochrome P450"/>
    <property type="match status" value="1"/>
</dbReference>
<name>A0ABY7NUG9_9ACTN</name>
<dbReference type="Proteomes" id="UP001212326">
    <property type="component" value="Chromosome"/>
</dbReference>
<comment type="similarity">
    <text evidence="2 5">Belongs to the cytochrome P450 family.</text>
</comment>
<keyword evidence="5" id="KW-0503">Monooxygenase</keyword>
<protein>
    <submittedName>
        <fullName evidence="6">Cytochrome P450</fullName>
    </submittedName>
</protein>
<dbReference type="Gene3D" id="1.10.630.10">
    <property type="entry name" value="Cytochrome P450"/>
    <property type="match status" value="1"/>
</dbReference>
<sequence>MAAASVPPRLAGHGLGNRRAFERDRLGFLLHQRQYGDLVPVDDTLCVVNTPALVEQVLRNTNGTYSITRDLLGEEIDGSRASEGLAQWMRARHLAGRGVNRSGLRAAGDHLAAVVARHAEAWREAGDIDAIIALEDLSVRLITEFCLGPDPGQVPMLVARFQDTRLPGRVPWPGWAPDLRRRRLHRVERELAAETSRLIEARRRRPGGSASVVADLLNDACDQGALTHQGAVSVVVSTLFAAHETTAAALAWLLLLLDRHPHVRRQVVDEVDRELDGRLPTASDLPRLAVIGAVVKETLRLYPPLWYLERTVAEPTELGGHRLHPGQRVALSPFALHRDARLYDQPSTFRPARWTDRPASTRLPAYAYLPFGGGPRMCLGAHFATVAMTIATAILTSRYQVTQSADCTPTFDTRTILQPRGLMLNVTDRAPLRAQHLPAET</sequence>
<reference evidence="6 7" key="1">
    <citation type="submission" date="2022-12" db="EMBL/GenBank/DDBJ databases">
        <authorList>
            <person name="Mo P."/>
        </authorList>
    </citation>
    <scope>NUCLEOTIDE SEQUENCE [LARGE SCALE GENOMIC DNA]</scope>
    <source>
        <strain evidence="6 7">HUAS 2-6</strain>
    </source>
</reference>
<dbReference type="InterPro" id="IPR036396">
    <property type="entry name" value="Cyt_P450_sf"/>
</dbReference>
<dbReference type="PRINTS" id="PR00385">
    <property type="entry name" value="P450"/>
</dbReference>
<dbReference type="InterPro" id="IPR017972">
    <property type="entry name" value="Cyt_P450_CS"/>
</dbReference>
<evidence type="ECO:0000256" key="4">
    <source>
        <dbReference type="ARBA" id="ARBA00023004"/>
    </source>
</evidence>
<gene>
    <name evidence="6" type="ORF">O1G22_00340</name>
</gene>
<keyword evidence="5" id="KW-0560">Oxidoreductase</keyword>
<dbReference type="PANTHER" id="PTHR24305:SF166">
    <property type="entry name" value="CYTOCHROME P450 12A4, MITOCHONDRIAL-RELATED"/>
    <property type="match status" value="1"/>
</dbReference>
<accession>A0ABY7NUG9</accession>
<dbReference type="InterPro" id="IPR002403">
    <property type="entry name" value="Cyt_P450_E_grp-IV"/>
</dbReference>
<evidence type="ECO:0000256" key="2">
    <source>
        <dbReference type="ARBA" id="ARBA00010617"/>
    </source>
</evidence>
<organism evidence="6 7">
    <name type="scientific">Streptomyces camelliae</name>
    <dbReference type="NCBI Taxonomy" id="3004093"/>
    <lineage>
        <taxon>Bacteria</taxon>
        <taxon>Bacillati</taxon>
        <taxon>Actinomycetota</taxon>
        <taxon>Actinomycetes</taxon>
        <taxon>Kitasatosporales</taxon>
        <taxon>Streptomycetaceae</taxon>
        <taxon>Streptomyces</taxon>
    </lineage>
</organism>
<keyword evidence="5" id="KW-0349">Heme</keyword>
<keyword evidence="4 5" id="KW-0408">Iron</keyword>